<dbReference type="EMBL" id="AAASZT010000004">
    <property type="protein sequence ID" value="EAE6067995.1"/>
    <property type="molecule type" value="Genomic_DNA"/>
</dbReference>
<comment type="caution">
    <text evidence="1">The sequence shown here is derived from an EMBL/GenBank/DDBJ whole genome shotgun (WGS) entry which is preliminary data.</text>
</comment>
<gene>
    <name evidence="1" type="ORF">E3096_11290</name>
</gene>
<reference evidence="1 2" key="1">
    <citation type="submission" date="2019-03" db="EMBL/GenBank/DDBJ databases">
        <authorList>
            <consortium name="GenomeTrakr: Next Generation Sequencing Network for Food Pathogen Tracability"/>
        </authorList>
    </citation>
    <scope>NUCLEOTIDE SEQUENCE [LARGE SCALE GENOMIC DNA]</scope>
    <source>
        <strain evidence="1 2">LS1286</strain>
    </source>
</reference>
<name>A0A9P2DNJ4_LISMN</name>
<dbReference type="AlphaFoldDB" id="A0A9P2DNJ4"/>
<evidence type="ECO:0000313" key="2">
    <source>
        <dbReference type="Proteomes" id="UP000405615"/>
    </source>
</evidence>
<dbReference type="Proteomes" id="UP000405615">
    <property type="component" value="Unassembled WGS sequence"/>
</dbReference>
<sequence length="80" mass="8995">MKSDKLVLSINKRKDATSNTSEKYDIKLGDWNLKKGVRSIQIDMTAGNPPLLIIECFPDSIEVDGLEVEAFLKQIEEGEK</sequence>
<accession>A0A9P2DNJ4</accession>
<proteinExistence type="predicted"/>
<organism evidence="1 2">
    <name type="scientific">Listeria monocytogenes serotype 1/2a</name>
    <dbReference type="NCBI Taxonomy" id="1906951"/>
    <lineage>
        <taxon>Bacteria</taxon>
        <taxon>Bacillati</taxon>
        <taxon>Bacillota</taxon>
        <taxon>Bacilli</taxon>
        <taxon>Bacillales</taxon>
        <taxon>Listeriaceae</taxon>
        <taxon>Listeria</taxon>
    </lineage>
</organism>
<evidence type="ECO:0000313" key="1">
    <source>
        <dbReference type="EMBL" id="EAE6067995.1"/>
    </source>
</evidence>
<protein>
    <submittedName>
        <fullName evidence="1">Uncharacterized protein</fullName>
    </submittedName>
</protein>